<dbReference type="SUPFAM" id="SSF52047">
    <property type="entry name" value="RNI-like"/>
    <property type="match status" value="1"/>
</dbReference>
<name>A0A9W8K6V8_9AGAR</name>
<dbReference type="Pfam" id="PF12937">
    <property type="entry name" value="F-box-like"/>
    <property type="match status" value="1"/>
</dbReference>
<dbReference type="InterPro" id="IPR001810">
    <property type="entry name" value="F-box_dom"/>
</dbReference>
<evidence type="ECO:0000313" key="3">
    <source>
        <dbReference type="Proteomes" id="UP001148786"/>
    </source>
</evidence>
<evidence type="ECO:0000313" key="2">
    <source>
        <dbReference type="EMBL" id="KAJ3508527.1"/>
    </source>
</evidence>
<dbReference type="AlphaFoldDB" id="A0A9W8K6V8"/>
<dbReference type="EMBL" id="JANKHO010000554">
    <property type="protein sequence ID" value="KAJ3508527.1"/>
    <property type="molecule type" value="Genomic_DNA"/>
</dbReference>
<dbReference type="OrthoDB" id="3365698at2759"/>
<proteinExistence type="predicted"/>
<organism evidence="2 3">
    <name type="scientific">Agrocybe chaxingu</name>
    <dbReference type="NCBI Taxonomy" id="84603"/>
    <lineage>
        <taxon>Eukaryota</taxon>
        <taxon>Fungi</taxon>
        <taxon>Dikarya</taxon>
        <taxon>Basidiomycota</taxon>
        <taxon>Agaricomycotina</taxon>
        <taxon>Agaricomycetes</taxon>
        <taxon>Agaricomycetidae</taxon>
        <taxon>Agaricales</taxon>
        <taxon>Agaricineae</taxon>
        <taxon>Strophariaceae</taxon>
        <taxon>Agrocybe</taxon>
    </lineage>
</organism>
<feature type="domain" description="F-box" evidence="1">
    <location>
        <begin position="75"/>
        <end position="118"/>
    </location>
</feature>
<reference evidence="2" key="1">
    <citation type="submission" date="2022-07" db="EMBL/GenBank/DDBJ databases">
        <title>Genome Sequence of Agrocybe chaxingu.</title>
        <authorList>
            <person name="Buettner E."/>
        </authorList>
    </citation>
    <scope>NUCLEOTIDE SEQUENCE</scope>
    <source>
        <strain evidence="2">MP-N11</strain>
    </source>
</reference>
<dbReference type="InterPro" id="IPR036047">
    <property type="entry name" value="F-box-like_dom_sf"/>
</dbReference>
<dbReference type="Gene3D" id="1.20.1280.50">
    <property type="match status" value="1"/>
</dbReference>
<dbReference type="SUPFAM" id="SSF81383">
    <property type="entry name" value="F-box domain"/>
    <property type="match status" value="1"/>
</dbReference>
<accession>A0A9W8K6V8</accession>
<evidence type="ECO:0000259" key="1">
    <source>
        <dbReference type="Pfam" id="PF12937"/>
    </source>
</evidence>
<dbReference type="Proteomes" id="UP001148786">
    <property type="component" value="Unassembled WGS sequence"/>
</dbReference>
<sequence length="616" mass="70276">MPPIKRLSSRLSSLSKNFLQKISHFFLGRLHSSSRAASNMSRLEASPSSLKVPGQDAQSPALRETSSFQLTDMSSEVLQLILIYATDPSPQLPAVAQVCRPWRTVSLSTPSLWAHISLDLRRKTSRSKSFLSTLSTILARSEKALLDVRIAVSDSRHPALDTLVRHSNRWRTAVMHAPVGVISTLQGVRGRLACLETLKLTMGADCGTTEGMVYEMFQSAPRLRKVCICSEHPVSFVLPWAQLTHYEDSQGGHGDVIADLTSVKEFRTTWRALNSTNETLMTLNDLDKLDITFFFLSHRGFFEHLVLPNVKEITIKDHVGNPVLPLTLMLSRSPSPSPLQKLTFHTEFTKPGQLTSLLQIVPHLRELDICLPPIDDLTNLIYFSEGSQLVPNLQKLRLVVNSVRESSAILRALAFTRCEWEDEDLWSEYDMKPPQRATLLSLFVITFREPQVHCEEREYLEVPRPSLITEADTESLNLLWYWRQQILDAMPWIAEAAVGRKRSLTARQLRFLDKMFSSIERFTLTNVQHLHTTRLHLTLDLLKSYRPSHIPGNNKYHFQRRADKILERWSPLLLNDLENRQWALKGHDTLVYIPLDDTPRTSLDALEIIYGLRRTI</sequence>
<gene>
    <name evidence="2" type="ORF">NLJ89_g5706</name>
</gene>
<keyword evidence="3" id="KW-1185">Reference proteome</keyword>
<protein>
    <recommendedName>
        <fullName evidence="1">F-box domain-containing protein</fullName>
    </recommendedName>
</protein>
<dbReference type="Gene3D" id="3.80.10.10">
    <property type="entry name" value="Ribonuclease Inhibitor"/>
    <property type="match status" value="1"/>
</dbReference>
<comment type="caution">
    <text evidence="2">The sequence shown here is derived from an EMBL/GenBank/DDBJ whole genome shotgun (WGS) entry which is preliminary data.</text>
</comment>
<dbReference type="InterPro" id="IPR032675">
    <property type="entry name" value="LRR_dom_sf"/>
</dbReference>